<dbReference type="RefSeq" id="WP_201080221.1">
    <property type="nucleotide sequence ID" value="NZ_CP067420.1"/>
</dbReference>
<keyword evidence="4 9" id="KW-0997">Cell inner membrane</keyword>
<evidence type="ECO:0000259" key="10">
    <source>
        <dbReference type="Pfam" id="PF04290"/>
    </source>
</evidence>
<name>A0ABX7BE44_9PROT</name>
<sequence>MIRYIEFADRLSAWIGKAFAWSIVVMTFGVSYEVFVRYFLDNPTTWAFDITYMMYGALFMMGGAYTLSRDGHVRGDFIYRLWRPRTQATVELVLYFLFFFPGIIALILAGWKYASRSWRYAEVSVMSPAGIPIFQFKSIIVAAGILLLIQGIAQVFRCILCIRTGEWMRARDDVEETETALAKSVATDSLPHASEAVDVVTPMHHKNNGDRRG</sequence>
<keyword evidence="12" id="KW-1185">Reference proteome</keyword>
<dbReference type="Pfam" id="PF04290">
    <property type="entry name" value="DctQ"/>
    <property type="match status" value="1"/>
</dbReference>
<evidence type="ECO:0000256" key="9">
    <source>
        <dbReference type="RuleBase" id="RU369079"/>
    </source>
</evidence>
<accession>A0ABX7BE44</accession>
<evidence type="ECO:0000313" key="11">
    <source>
        <dbReference type="EMBL" id="QQP91860.1"/>
    </source>
</evidence>
<dbReference type="PANTHER" id="PTHR35011">
    <property type="entry name" value="2,3-DIKETO-L-GULONATE TRAP TRANSPORTER SMALL PERMEASE PROTEIN YIAM"/>
    <property type="match status" value="1"/>
</dbReference>
<evidence type="ECO:0000256" key="8">
    <source>
        <dbReference type="ARBA" id="ARBA00038436"/>
    </source>
</evidence>
<evidence type="ECO:0000256" key="1">
    <source>
        <dbReference type="ARBA" id="ARBA00004429"/>
    </source>
</evidence>
<evidence type="ECO:0000256" key="3">
    <source>
        <dbReference type="ARBA" id="ARBA00022475"/>
    </source>
</evidence>
<feature type="domain" description="Tripartite ATP-independent periplasmic transporters DctQ component" evidence="10">
    <location>
        <begin position="26"/>
        <end position="159"/>
    </location>
</feature>
<evidence type="ECO:0000313" key="12">
    <source>
        <dbReference type="Proteomes" id="UP000595197"/>
    </source>
</evidence>
<evidence type="ECO:0000256" key="7">
    <source>
        <dbReference type="ARBA" id="ARBA00023136"/>
    </source>
</evidence>
<feature type="transmembrane region" description="Helical" evidence="9">
    <location>
        <begin position="46"/>
        <end position="67"/>
    </location>
</feature>
<keyword evidence="6 9" id="KW-1133">Transmembrane helix</keyword>
<evidence type="ECO:0000256" key="2">
    <source>
        <dbReference type="ARBA" id="ARBA00022448"/>
    </source>
</evidence>
<dbReference type="PANTHER" id="PTHR35011:SF4">
    <property type="entry name" value="SLL1102 PROTEIN"/>
    <property type="match status" value="1"/>
</dbReference>
<keyword evidence="7 9" id="KW-0472">Membrane</keyword>
<evidence type="ECO:0000256" key="4">
    <source>
        <dbReference type="ARBA" id="ARBA00022519"/>
    </source>
</evidence>
<protein>
    <recommendedName>
        <fullName evidence="9">TRAP transporter small permease protein</fullName>
    </recommendedName>
</protein>
<evidence type="ECO:0000256" key="5">
    <source>
        <dbReference type="ARBA" id="ARBA00022692"/>
    </source>
</evidence>
<feature type="transmembrane region" description="Helical" evidence="9">
    <location>
        <begin position="88"/>
        <end position="114"/>
    </location>
</feature>
<comment type="similarity">
    <text evidence="8 9">Belongs to the TRAP transporter small permease family.</text>
</comment>
<reference evidence="11" key="1">
    <citation type="submission" date="2021-02" db="EMBL/GenBank/DDBJ databases">
        <title>Skermanella TT6 skin isolate.</title>
        <authorList>
            <person name="Lee K."/>
            <person name="Ganzorig M."/>
        </authorList>
    </citation>
    <scope>NUCLEOTIDE SEQUENCE</scope>
    <source>
        <strain evidence="11">TT6</strain>
    </source>
</reference>
<dbReference type="InterPro" id="IPR007387">
    <property type="entry name" value="TRAP_DctQ"/>
</dbReference>
<keyword evidence="5 9" id="KW-0812">Transmembrane</keyword>
<comment type="subcellular location">
    <subcellularLocation>
        <location evidence="1 9">Cell inner membrane</location>
        <topology evidence="1 9">Multi-pass membrane protein</topology>
    </subcellularLocation>
</comment>
<feature type="transmembrane region" description="Helical" evidence="9">
    <location>
        <begin position="20"/>
        <end position="40"/>
    </location>
</feature>
<comment type="function">
    <text evidence="9">Part of the tripartite ATP-independent periplasmic (TRAP) transport system.</text>
</comment>
<gene>
    <name evidence="11" type="ORF">IGS68_11910</name>
</gene>
<proteinExistence type="inferred from homology"/>
<organism evidence="11 12">
    <name type="scientific">Skermanella cutis</name>
    <dbReference type="NCBI Taxonomy" id="2775420"/>
    <lineage>
        <taxon>Bacteria</taxon>
        <taxon>Pseudomonadati</taxon>
        <taxon>Pseudomonadota</taxon>
        <taxon>Alphaproteobacteria</taxon>
        <taxon>Rhodospirillales</taxon>
        <taxon>Azospirillaceae</taxon>
        <taxon>Skermanella</taxon>
    </lineage>
</organism>
<feature type="transmembrane region" description="Helical" evidence="9">
    <location>
        <begin position="134"/>
        <end position="160"/>
    </location>
</feature>
<dbReference type="Proteomes" id="UP000595197">
    <property type="component" value="Chromosome"/>
</dbReference>
<dbReference type="InterPro" id="IPR055348">
    <property type="entry name" value="DctQ"/>
</dbReference>
<comment type="subunit">
    <text evidence="9">The complex comprises the extracytoplasmic solute receptor protein and the two transmembrane proteins.</text>
</comment>
<evidence type="ECO:0000256" key="6">
    <source>
        <dbReference type="ARBA" id="ARBA00022989"/>
    </source>
</evidence>
<keyword evidence="2 9" id="KW-0813">Transport</keyword>
<keyword evidence="3" id="KW-1003">Cell membrane</keyword>
<dbReference type="EMBL" id="CP067420">
    <property type="protein sequence ID" value="QQP91860.1"/>
    <property type="molecule type" value="Genomic_DNA"/>
</dbReference>